<dbReference type="Gene3D" id="1.10.10.10">
    <property type="entry name" value="Winged helix-like DNA-binding domain superfamily/Winged helix DNA-binding domain"/>
    <property type="match status" value="1"/>
</dbReference>
<evidence type="ECO:0000259" key="4">
    <source>
        <dbReference type="PROSITE" id="PS50043"/>
    </source>
</evidence>
<reference evidence="5" key="2">
    <citation type="submission" date="2020-09" db="EMBL/GenBank/DDBJ databases">
        <authorList>
            <person name="Sun Q."/>
            <person name="Ohkuma M."/>
        </authorList>
    </citation>
    <scope>NUCLEOTIDE SEQUENCE</scope>
    <source>
        <strain evidence="5">JCM 3172</strain>
    </source>
</reference>
<evidence type="ECO:0000256" key="3">
    <source>
        <dbReference type="ARBA" id="ARBA00023163"/>
    </source>
</evidence>
<dbReference type="AlphaFoldDB" id="A0A918LU46"/>
<dbReference type="Proteomes" id="UP000619486">
    <property type="component" value="Unassembled WGS sequence"/>
</dbReference>
<protein>
    <submittedName>
        <fullName evidence="5">Helix-turn-helix transcriptional regulator</fullName>
    </submittedName>
</protein>
<dbReference type="PRINTS" id="PR00038">
    <property type="entry name" value="HTHLUXR"/>
</dbReference>
<evidence type="ECO:0000313" key="5">
    <source>
        <dbReference type="EMBL" id="GGT53741.1"/>
    </source>
</evidence>
<feature type="domain" description="HTH luxR-type" evidence="4">
    <location>
        <begin position="486"/>
        <end position="551"/>
    </location>
</feature>
<keyword evidence="6" id="KW-1185">Reference proteome</keyword>
<dbReference type="Gene3D" id="1.25.40.10">
    <property type="entry name" value="Tetratricopeptide repeat domain"/>
    <property type="match status" value="1"/>
</dbReference>
<dbReference type="PANTHER" id="PTHR44688">
    <property type="entry name" value="DNA-BINDING TRANSCRIPTIONAL ACTIVATOR DEVR_DOSR"/>
    <property type="match status" value="1"/>
</dbReference>
<keyword evidence="1" id="KW-0805">Transcription regulation</keyword>
<dbReference type="InterPro" id="IPR016032">
    <property type="entry name" value="Sig_transdc_resp-reg_C-effctor"/>
</dbReference>
<accession>A0A918LU46</accession>
<dbReference type="PANTHER" id="PTHR44688:SF16">
    <property type="entry name" value="DNA-BINDING TRANSCRIPTIONAL ACTIVATOR DEVR_DOSR"/>
    <property type="match status" value="1"/>
</dbReference>
<dbReference type="PROSITE" id="PS00622">
    <property type="entry name" value="HTH_LUXR_1"/>
    <property type="match status" value="1"/>
</dbReference>
<dbReference type="InterPro" id="IPR011990">
    <property type="entry name" value="TPR-like_helical_dom_sf"/>
</dbReference>
<dbReference type="GO" id="GO:0006355">
    <property type="term" value="P:regulation of DNA-templated transcription"/>
    <property type="evidence" value="ECO:0007669"/>
    <property type="project" value="InterPro"/>
</dbReference>
<dbReference type="RefSeq" id="WP_189204201.1">
    <property type="nucleotide sequence ID" value="NZ_BMQQ01000026.1"/>
</dbReference>
<dbReference type="SMART" id="SM00421">
    <property type="entry name" value="HTH_LUXR"/>
    <property type="match status" value="1"/>
</dbReference>
<keyword evidence="2" id="KW-0238">DNA-binding</keyword>
<evidence type="ECO:0000256" key="1">
    <source>
        <dbReference type="ARBA" id="ARBA00023015"/>
    </source>
</evidence>
<dbReference type="SUPFAM" id="SSF46894">
    <property type="entry name" value="C-terminal effector domain of the bipartite response regulators"/>
    <property type="match status" value="1"/>
</dbReference>
<dbReference type="CDD" id="cd06170">
    <property type="entry name" value="LuxR_C_like"/>
    <property type="match status" value="1"/>
</dbReference>
<organism evidence="5 6">
    <name type="scientific">Streptomyces purpureus</name>
    <dbReference type="NCBI Taxonomy" id="1951"/>
    <lineage>
        <taxon>Bacteria</taxon>
        <taxon>Bacillati</taxon>
        <taxon>Actinomycetota</taxon>
        <taxon>Actinomycetes</taxon>
        <taxon>Kitasatosporales</taxon>
        <taxon>Streptomycetaceae</taxon>
        <taxon>Streptomyces</taxon>
    </lineage>
</organism>
<dbReference type="InterPro" id="IPR000792">
    <property type="entry name" value="Tscrpt_reg_LuxR_C"/>
</dbReference>
<reference evidence="5" key="1">
    <citation type="journal article" date="2014" name="Int. J. Syst. Evol. Microbiol.">
        <title>Complete genome sequence of Corynebacterium casei LMG S-19264T (=DSM 44701T), isolated from a smear-ripened cheese.</title>
        <authorList>
            <consortium name="US DOE Joint Genome Institute (JGI-PGF)"/>
            <person name="Walter F."/>
            <person name="Albersmeier A."/>
            <person name="Kalinowski J."/>
            <person name="Ruckert C."/>
        </authorList>
    </citation>
    <scope>NUCLEOTIDE SEQUENCE</scope>
    <source>
        <strain evidence="5">JCM 3172</strain>
    </source>
</reference>
<evidence type="ECO:0000313" key="6">
    <source>
        <dbReference type="Proteomes" id="UP000619486"/>
    </source>
</evidence>
<sequence length="553" mass="59378">MSVAGDLERGRAACAVRAWADAYKALDLADHVTPLGAEDLELLATSAHMTGRHEDMVSGLERAYGSYLEDGRPLRAVRCAFWAGADLAFRREMGRAAGWFGRAQRLVEAEEVACAEEGYVLMSAVMAQRAGGDYAGAYATADRAVVIAERFGDTDLLALSLEEKGHACVREGRVEVGLRLLDEAMVAVTAGALSPVLTGVIYCEVIDACRAVYELRRAQEWTEALTSWCQQQPDMVAFSGQCLVYRAEIMQLHGAWPEALAEAGRAGERFRQERNDWAAAQSPYRQAEIHRLRGELAAAEEAYRDAARCGGDPQPGLALLRLAQGDESAATGAINRVIAETTEPLRRARLLPACVEIMLAVGDTEAARRACDELGAIAESYPSGALPVIAKDVRGRVELATGDVRSALVALRSAEQAWQELEAPYETARTRMGMGAACRALGDDDTAALELEAARAVFERLGAAPDVARVDSITRGAAPEKFSGHAPGSIAGLTAREQAVLRLVAAGKHNREIASALVISEHTVARHIQNIFAKLDVSSRTAASAFAYEHHLV</sequence>
<evidence type="ECO:0000256" key="2">
    <source>
        <dbReference type="ARBA" id="ARBA00023125"/>
    </source>
</evidence>
<proteinExistence type="predicted"/>
<dbReference type="SUPFAM" id="SSF48452">
    <property type="entry name" value="TPR-like"/>
    <property type="match status" value="3"/>
</dbReference>
<dbReference type="GO" id="GO:0003677">
    <property type="term" value="F:DNA binding"/>
    <property type="evidence" value="ECO:0007669"/>
    <property type="project" value="UniProtKB-KW"/>
</dbReference>
<comment type="caution">
    <text evidence="5">The sequence shown here is derived from an EMBL/GenBank/DDBJ whole genome shotgun (WGS) entry which is preliminary data.</text>
</comment>
<dbReference type="PROSITE" id="PS50043">
    <property type="entry name" value="HTH_LUXR_2"/>
    <property type="match status" value="1"/>
</dbReference>
<gene>
    <name evidence="5" type="ORF">GCM10014713_54530</name>
</gene>
<name>A0A918LU46_9ACTN</name>
<dbReference type="EMBL" id="BMQQ01000026">
    <property type="protein sequence ID" value="GGT53741.1"/>
    <property type="molecule type" value="Genomic_DNA"/>
</dbReference>
<dbReference type="Pfam" id="PF00196">
    <property type="entry name" value="GerE"/>
    <property type="match status" value="1"/>
</dbReference>
<dbReference type="InterPro" id="IPR036388">
    <property type="entry name" value="WH-like_DNA-bd_sf"/>
</dbReference>
<keyword evidence="3" id="KW-0804">Transcription</keyword>